<evidence type="ECO:0000256" key="1">
    <source>
        <dbReference type="ARBA" id="ARBA00001946"/>
    </source>
</evidence>
<gene>
    <name evidence="19" type="ORF">GTOL_12944</name>
</gene>
<dbReference type="InterPro" id="IPR015797">
    <property type="entry name" value="NUDIX_hydrolase-like_dom_sf"/>
</dbReference>
<dbReference type="InterPro" id="IPR022998">
    <property type="entry name" value="ThiamineP_synth_TenI"/>
</dbReference>
<dbReference type="PROSITE" id="PS51462">
    <property type="entry name" value="NUDIX"/>
    <property type="match status" value="1"/>
</dbReference>
<evidence type="ECO:0000256" key="17">
    <source>
        <dbReference type="RuleBase" id="RU003476"/>
    </source>
</evidence>
<dbReference type="PRINTS" id="PR00502">
    <property type="entry name" value="NUDIXFAMILY"/>
</dbReference>
<dbReference type="InterPro" id="IPR020084">
    <property type="entry name" value="NUDIX_hydrolase_CS"/>
</dbReference>
<dbReference type="CDD" id="cd03425">
    <property type="entry name" value="NUDIX_MutT_NudA_like"/>
    <property type="match status" value="1"/>
</dbReference>
<keyword evidence="7 17" id="KW-0378">Hydrolase</keyword>
<keyword evidence="3" id="KW-0515">Mutator protein</keyword>
<evidence type="ECO:0000256" key="11">
    <source>
        <dbReference type="ARBA" id="ARBA00036904"/>
    </source>
</evidence>
<evidence type="ECO:0000256" key="4">
    <source>
        <dbReference type="ARBA" id="ARBA00022705"/>
    </source>
</evidence>
<evidence type="ECO:0000256" key="9">
    <source>
        <dbReference type="ARBA" id="ARBA00023204"/>
    </source>
</evidence>
<dbReference type="EC" id="3.6.1.55" evidence="12"/>
<keyword evidence="8" id="KW-0460">Magnesium</keyword>
<evidence type="ECO:0000259" key="18">
    <source>
        <dbReference type="PROSITE" id="PS51462"/>
    </source>
</evidence>
<evidence type="ECO:0000256" key="10">
    <source>
        <dbReference type="ARBA" id="ARBA00035861"/>
    </source>
</evidence>
<evidence type="ECO:0000256" key="12">
    <source>
        <dbReference type="ARBA" id="ARBA00038905"/>
    </source>
</evidence>
<accession>A0A916J6C7</accession>
<dbReference type="GO" id="GO:0006260">
    <property type="term" value="P:DNA replication"/>
    <property type="evidence" value="ECO:0007669"/>
    <property type="project" value="UniProtKB-KW"/>
</dbReference>
<protein>
    <recommendedName>
        <fullName evidence="13">8-oxo-dGTP diphosphatase</fullName>
        <ecNumber evidence="12">3.6.1.55</ecNumber>
    </recommendedName>
    <alternativeName>
        <fullName evidence="16">7,8-dihydro-8-oxoguanine-triphosphatase</fullName>
    </alternativeName>
    <alternativeName>
        <fullName evidence="15">Mutator protein MutT</fullName>
    </alternativeName>
    <alternativeName>
        <fullName evidence="14">dGTP pyrophosphohydrolase</fullName>
    </alternativeName>
</protein>
<evidence type="ECO:0000256" key="16">
    <source>
        <dbReference type="ARBA" id="ARBA00042798"/>
    </source>
</evidence>
<dbReference type="Gene3D" id="3.90.79.10">
    <property type="entry name" value="Nucleoside Triphosphate Pyrophosphohydrolase"/>
    <property type="match status" value="1"/>
</dbReference>
<comment type="caution">
    <text evidence="19">The sequence shown here is derived from an EMBL/GenBank/DDBJ whole genome shotgun (WGS) entry which is preliminary data.</text>
</comment>
<comment type="catalytic activity">
    <reaction evidence="11">
        <text>8-oxo-GTP + H2O = 8-oxo-GMP + diphosphate + H(+)</text>
        <dbReference type="Rhea" id="RHEA:67616"/>
        <dbReference type="ChEBI" id="CHEBI:15377"/>
        <dbReference type="ChEBI" id="CHEBI:15378"/>
        <dbReference type="ChEBI" id="CHEBI:33019"/>
        <dbReference type="ChEBI" id="CHEBI:143553"/>
        <dbReference type="ChEBI" id="CHEBI:145694"/>
    </reaction>
</comment>
<evidence type="ECO:0000256" key="13">
    <source>
        <dbReference type="ARBA" id="ARBA00040794"/>
    </source>
</evidence>
<dbReference type="SUPFAM" id="SSF55811">
    <property type="entry name" value="Nudix"/>
    <property type="match status" value="1"/>
</dbReference>
<evidence type="ECO:0000313" key="20">
    <source>
        <dbReference type="Proteomes" id="UP000742786"/>
    </source>
</evidence>
<dbReference type="Gene3D" id="3.20.20.70">
    <property type="entry name" value="Aldolase class I"/>
    <property type="match status" value="1"/>
</dbReference>
<feature type="domain" description="Nudix hydrolase" evidence="18">
    <location>
        <begin position="3"/>
        <end position="130"/>
    </location>
</feature>
<organism evidence="19 20">
    <name type="scientific">Georgfuchsia toluolica</name>
    <dbReference type="NCBI Taxonomy" id="424218"/>
    <lineage>
        <taxon>Bacteria</taxon>
        <taxon>Pseudomonadati</taxon>
        <taxon>Pseudomonadota</taxon>
        <taxon>Betaproteobacteria</taxon>
        <taxon>Nitrosomonadales</taxon>
        <taxon>Sterolibacteriaceae</taxon>
        <taxon>Georgfuchsia</taxon>
    </lineage>
</organism>
<evidence type="ECO:0000256" key="14">
    <source>
        <dbReference type="ARBA" id="ARBA00041592"/>
    </source>
</evidence>
<dbReference type="InterPro" id="IPR000086">
    <property type="entry name" value="NUDIX_hydrolase_dom"/>
</dbReference>
<keyword evidence="9" id="KW-0234">DNA repair</keyword>
<proteinExistence type="inferred from homology"/>
<dbReference type="InterPro" id="IPR036206">
    <property type="entry name" value="ThiamineP_synth_sf"/>
</dbReference>
<comment type="cofactor">
    <cofactor evidence="1">
        <name>Mg(2+)</name>
        <dbReference type="ChEBI" id="CHEBI:18420"/>
    </cofactor>
</comment>
<name>A0A916J6C7_9PROT</name>
<evidence type="ECO:0000313" key="19">
    <source>
        <dbReference type="EMBL" id="CAG4885061.1"/>
    </source>
</evidence>
<dbReference type="SUPFAM" id="SSF51391">
    <property type="entry name" value="Thiamin phosphate synthase"/>
    <property type="match status" value="1"/>
</dbReference>
<dbReference type="EMBL" id="CAJQUM010000001">
    <property type="protein sequence ID" value="CAG4885061.1"/>
    <property type="molecule type" value="Genomic_DNA"/>
</dbReference>
<dbReference type="InterPro" id="IPR020476">
    <property type="entry name" value="Nudix_hydrolase"/>
</dbReference>
<dbReference type="GO" id="GO:0009228">
    <property type="term" value="P:thiamine biosynthetic process"/>
    <property type="evidence" value="ECO:0007669"/>
    <property type="project" value="UniProtKB-KW"/>
</dbReference>
<dbReference type="PANTHER" id="PTHR47707">
    <property type="entry name" value="8-OXO-DGTP DIPHOSPHATASE"/>
    <property type="match status" value="1"/>
</dbReference>
<dbReference type="AlphaFoldDB" id="A0A916J6C7"/>
<dbReference type="RefSeq" id="WP_220636846.1">
    <property type="nucleotide sequence ID" value="NZ_CAJQUM010000001.1"/>
</dbReference>
<reference evidence="19" key="1">
    <citation type="submission" date="2021-04" db="EMBL/GenBank/DDBJ databases">
        <authorList>
            <person name="Hornung B."/>
        </authorList>
    </citation>
    <scope>NUCLEOTIDE SEQUENCE</scope>
    <source>
        <strain evidence="19">G5G6</strain>
    </source>
</reference>
<dbReference type="GO" id="GO:0035539">
    <property type="term" value="F:8-oxo-7,8-dihydrodeoxyguanosine triphosphate pyrophosphatase activity"/>
    <property type="evidence" value="ECO:0007669"/>
    <property type="project" value="UniProtKB-EC"/>
</dbReference>
<keyword evidence="4" id="KW-0235">DNA replication</keyword>
<dbReference type="GO" id="GO:0044715">
    <property type="term" value="F:8-oxo-dGDP phosphatase activity"/>
    <property type="evidence" value="ECO:0007669"/>
    <property type="project" value="TreeGrafter"/>
</dbReference>
<dbReference type="Pfam" id="PF00293">
    <property type="entry name" value="NUDIX"/>
    <property type="match status" value="1"/>
</dbReference>
<keyword evidence="5" id="KW-0479">Metal-binding</keyword>
<dbReference type="GO" id="GO:0006281">
    <property type="term" value="P:DNA repair"/>
    <property type="evidence" value="ECO:0007669"/>
    <property type="project" value="UniProtKB-KW"/>
</dbReference>
<evidence type="ECO:0000256" key="8">
    <source>
        <dbReference type="ARBA" id="ARBA00022842"/>
    </source>
</evidence>
<dbReference type="GO" id="GO:0046872">
    <property type="term" value="F:metal ion binding"/>
    <property type="evidence" value="ECO:0007669"/>
    <property type="project" value="UniProtKB-KW"/>
</dbReference>
<dbReference type="Pfam" id="PF02581">
    <property type="entry name" value="TMP-TENI"/>
    <property type="match status" value="1"/>
</dbReference>
<dbReference type="NCBIfam" id="NF006530">
    <property type="entry name" value="PRK08999.1"/>
    <property type="match status" value="1"/>
</dbReference>
<evidence type="ECO:0000256" key="6">
    <source>
        <dbReference type="ARBA" id="ARBA00022763"/>
    </source>
</evidence>
<evidence type="ECO:0000256" key="7">
    <source>
        <dbReference type="ARBA" id="ARBA00022801"/>
    </source>
</evidence>
<dbReference type="Proteomes" id="UP000742786">
    <property type="component" value="Unassembled WGS sequence"/>
</dbReference>
<evidence type="ECO:0000256" key="2">
    <source>
        <dbReference type="ARBA" id="ARBA00005582"/>
    </source>
</evidence>
<dbReference type="GO" id="GO:0044716">
    <property type="term" value="F:8-oxo-GDP phosphatase activity"/>
    <property type="evidence" value="ECO:0007669"/>
    <property type="project" value="TreeGrafter"/>
</dbReference>
<keyword evidence="20" id="KW-1185">Reference proteome</keyword>
<dbReference type="GO" id="GO:0008413">
    <property type="term" value="F:8-oxo-7,8-dihydroguanosine triphosphate pyrophosphatase activity"/>
    <property type="evidence" value="ECO:0007669"/>
    <property type="project" value="TreeGrafter"/>
</dbReference>
<comment type="similarity">
    <text evidence="2 17">Belongs to the Nudix hydrolase family.</text>
</comment>
<dbReference type="InterPro" id="IPR047127">
    <property type="entry name" value="MutT-like"/>
</dbReference>
<comment type="catalytic activity">
    <reaction evidence="10">
        <text>8-oxo-dGTP + H2O = 8-oxo-dGMP + diphosphate + H(+)</text>
        <dbReference type="Rhea" id="RHEA:31575"/>
        <dbReference type="ChEBI" id="CHEBI:15377"/>
        <dbReference type="ChEBI" id="CHEBI:15378"/>
        <dbReference type="ChEBI" id="CHEBI:33019"/>
        <dbReference type="ChEBI" id="CHEBI:63224"/>
        <dbReference type="ChEBI" id="CHEBI:77896"/>
        <dbReference type="EC" id="3.6.1.55"/>
    </reaction>
</comment>
<evidence type="ECO:0000256" key="15">
    <source>
        <dbReference type="ARBA" id="ARBA00041979"/>
    </source>
</evidence>
<dbReference type="PROSITE" id="PS00893">
    <property type="entry name" value="NUDIX_BOX"/>
    <property type="match status" value="1"/>
</dbReference>
<sequence length="314" mass="34299">MTVTHVAAAVLLREDGSYLLGQRAADTFYPGFWEFPGGKVEPGEAPRDALIRELREELGIEVVQCFPWIVREHEYEHAHVRLHFFRVTKWQGELQDHVHAALSWQTIGAKSVAPMLPANGPVLKALTLPDFYAITQAARIGADAQLAALEQALKHGLRLVQIRERDMPEPQRTAFASEAVRLIQGFGARALINGDADMALELGADGIHLSARELMALTQRPEFKLVGASCHTRGELDQAIALGLDFAVVGSVNATPTHGMQEGIGWEAFNIIIADCPIPVFAIGGLQRDNMLAAWRHGAHGIAAIRSAWAVDSF</sequence>
<dbReference type="InterPro" id="IPR013785">
    <property type="entry name" value="Aldolase_TIM"/>
</dbReference>
<evidence type="ECO:0000256" key="5">
    <source>
        <dbReference type="ARBA" id="ARBA00022723"/>
    </source>
</evidence>
<keyword evidence="6" id="KW-0227">DNA damage</keyword>
<dbReference type="CDD" id="cd00564">
    <property type="entry name" value="TMP_TenI"/>
    <property type="match status" value="1"/>
</dbReference>
<evidence type="ECO:0000256" key="3">
    <source>
        <dbReference type="ARBA" id="ARBA00022457"/>
    </source>
</evidence>
<dbReference type="PANTHER" id="PTHR47707:SF1">
    <property type="entry name" value="NUDIX HYDROLASE FAMILY PROTEIN"/>
    <property type="match status" value="1"/>
</dbReference>